<protein>
    <submittedName>
        <fullName evidence="2">Uncharacterized protein</fullName>
    </submittedName>
</protein>
<dbReference type="Proteomes" id="UP000315496">
    <property type="component" value="Chromosome 4"/>
</dbReference>
<evidence type="ECO:0000313" key="3">
    <source>
        <dbReference type="Proteomes" id="UP000315496"/>
    </source>
</evidence>
<dbReference type="EMBL" id="VDLU01000004">
    <property type="protein sequence ID" value="TNJ26925.1"/>
    <property type="molecule type" value="Genomic_DNA"/>
</dbReference>
<evidence type="ECO:0000256" key="1">
    <source>
        <dbReference type="SAM" id="MobiDB-lite"/>
    </source>
</evidence>
<accession>A0A4Z1SPX3</accession>
<keyword evidence="3" id="KW-1185">Reference proteome</keyword>
<feature type="region of interest" description="Disordered" evidence="1">
    <location>
        <begin position="1"/>
        <end position="55"/>
    </location>
</feature>
<dbReference type="AlphaFoldDB" id="A0A4Z1SPX3"/>
<name>A0A4Z1SPX3_GIAMU</name>
<evidence type="ECO:0000313" key="2">
    <source>
        <dbReference type="EMBL" id="TNJ26925.1"/>
    </source>
</evidence>
<organism evidence="2 3">
    <name type="scientific">Giardia muris</name>
    <dbReference type="NCBI Taxonomy" id="5742"/>
    <lineage>
        <taxon>Eukaryota</taxon>
        <taxon>Metamonada</taxon>
        <taxon>Diplomonadida</taxon>
        <taxon>Hexamitidae</taxon>
        <taxon>Giardiinae</taxon>
        <taxon>Giardia</taxon>
    </lineage>
</organism>
<comment type="caution">
    <text evidence="2">The sequence shown here is derived from an EMBL/GenBank/DDBJ whole genome shotgun (WGS) entry which is preliminary data.</text>
</comment>
<sequence>MSSDSPTVHLPSLFYPIPRGLQAPKPLTRSLGERTPGEFNIPSLRAPTPPSTRRVHTTKFCPFTLSCRIPEDPTLLSQRLEEEQQRRSMLLESQREEIRASRAAEQKRYERERIRITRENIERSTRAFSNSPYHRSQLGDFFRSVHVYDRSSSASRMRR</sequence>
<reference evidence="2 3" key="1">
    <citation type="submission" date="2019-05" db="EMBL/GenBank/DDBJ databases">
        <title>The compact genome of Giardia muris reveals important steps in the evolution of intestinal protozoan parasites.</title>
        <authorList>
            <person name="Xu F."/>
            <person name="Jimenez-Gonzalez A."/>
            <person name="Einarsson E."/>
            <person name="Astvaldsson A."/>
            <person name="Peirasmaki D."/>
            <person name="Eckmann L."/>
            <person name="Andersson J.O."/>
            <person name="Svard S.G."/>
            <person name="Jerlstrom-Hultqvist J."/>
        </authorList>
    </citation>
    <scope>NUCLEOTIDE SEQUENCE [LARGE SCALE GENOMIC DNA]</scope>
    <source>
        <strain evidence="2 3">Roberts-Thomson</strain>
    </source>
</reference>
<proteinExistence type="predicted"/>
<gene>
    <name evidence="2" type="ORF">GMRT_12131</name>
</gene>
<dbReference type="VEuPathDB" id="GiardiaDB:GMRT_12131"/>